<feature type="chain" id="PRO_5043506800" evidence="1">
    <location>
        <begin position="31"/>
        <end position="94"/>
    </location>
</feature>
<protein>
    <submittedName>
        <fullName evidence="2">Uncharacterized protein</fullName>
    </submittedName>
</protein>
<evidence type="ECO:0000256" key="1">
    <source>
        <dbReference type="SAM" id="SignalP"/>
    </source>
</evidence>
<proteinExistence type="predicted"/>
<dbReference type="EMBL" id="BQKI01000082">
    <property type="protein sequence ID" value="GJN31628.1"/>
    <property type="molecule type" value="Genomic_DNA"/>
</dbReference>
<keyword evidence="3" id="KW-1185">Reference proteome</keyword>
<organism evidence="2 3">
    <name type="scientific">Eleusine coracana subsp. coracana</name>
    <dbReference type="NCBI Taxonomy" id="191504"/>
    <lineage>
        <taxon>Eukaryota</taxon>
        <taxon>Viridiplantae</taxon>
        <taxon>Streptophyta</taxon>
        <taxon>Embryophyta</taxon>
        <taxon>Tracheophyta</taxon>
        <taxon>Spermatophyta</taxon>
        <taxon>Magnoliopsida</taxon>
        <taxon>Liliopsida</taxon>
        <taxon>Poales</taxon>
        <taxon>Poaceae</taxon>
        <taxon>PACMAD clade</taxon>
        <taxon>Chloridoideae</taxon>
        <taxon>Cynodonteae</taxon>
        <taxon>Eleusininae</taxon>
        <taxon>Eleusine</taxon>
    </lineage>
</organism>
<dbReference type="Proteomes" id="UP001054889">
    <property type="component" value="Unassembled WGS sequence"/>
</dbReference>
<evidence type="ECO:0000313" key="3">
    <source>
        <dbReference type="Proteomes" id="UP001054889"/>
    </source>
</evidence>
<accession>A0AAV5FAB5</accession>
<dbReference type="AlphaFoldDB" id="A0AAV5FAB5"/>
<gene>
    <name evidence="2" type="primary">gb20045</name>
    <name evidence="2" type="ORF">PR202_gb20045</name>
</gene>
<feature type="signal peptide" evidence="1">
    <location>
        <begin position="1"/>
        <end position="30"/>
    </location>
</feature>
<comment type="caution">
    <text evidence="2">The sequence shown here is derived from an EMBL/GenBank/DDBJ whole genome shotgun (WGS) entry which is preliminary data.</text>
</comment>
<evidence type="ECO:0000313" key="2">
    <source>
        <dbReference type="EMBL" id="GJN31628.1"/>
    </source>
</evidence>
<keyword evidence="1" id="KW-0732">Signal</keyword>
<reference evidence="2" key="2">
    <citation type="submission" date="2021-12" db="EMBL/GenBank/DDBJ databases">
        <title>Resequencing data analysis of finger millet.</title>
        <authorList>
            <person name="Hatakeyama M."/>
            <person name="Aluri S."/>
            <person name="Balachadran M.T."/>
            <person name="Sivarajan S.R."/>
            <person name="Poveda L."/>
            <person name="Shimizu-Inatsugi R."/>
            <person name="Schlapbach R."/>
            <person name="Sreeman S.M."/>
            <person name="Shimizu K.K."/>
        </authorList>
    </citation>
    <scope>NUCLEOTIDE SEQUENCE</scope>
</reference>
<reference evidence="2" key="1">
    <citation type="journal article" date="2018" name="DNA Res.">
        <title>Multiple hybrid de novo genome assembly of finger millet, an orphan allotetraploid crop.</title>
        <authorList>
            <person name="Hatakeyama M."/>
            <person name="Aluri S."/>
            <person name="Balachadran M.T."/>
            <person name="Sivarajan S.R."/>
            <person name="Patrignani A."/>
            <person name="Gruter S."/>
            <person name="Poveda L."/>
            <person name="Shimizu-Inatsugi R."/>
            <person name="Baeten J."/>
            <person name="Francoijs K.J."/>
            <person name="Nataraja K.N."/>
            <person name="Reddy Y.A.N."/>
            <person name="Phadnis S."/>
            <person name="Ravikumar R.L."/>
            <person name="Schlapbach R."/>
            <person name="Sreeman S.M."/>
            <person name="Shimizu K.K."/>
        </authorList>
    </citation>
    <scope>NUCLEOTIDE SEQUENCE</scope>
</reference>
<sequence length="94" mass="9938">MANARSWSRLFALSAFVCLLVVLSASTVNGLRREEFILGPGPAPAPAEAPEAGGNAVSVDTTGKRFTAATAKTVGVQMSKWRVRRGSDPIHNRS</sequence>
<name>A0AAV5FAB5_ELECO</name>